<dbReference type="Gene3D" id="3.10.200.10">
    <property type="entry name" value="Alpha carbonic anhydrase"/>
    <property type="match status" value="1"/>
</dbReference>
<keyword evidence="3" id="KW-1185">Reference proteome</keyword>
<dbReference type="EMBL" id="JAHLQT010027714">
    <property type="protein sequence ID" value="KAG7162290.1"/>
    <property type="molecule type" value="Genomic_DNA"/>
</dbReference>
<evidence type="ECO:0000313" key="3">
    <source>
        <dbReference type="Proteomes" id="UP000747542"/>
    </source>
</evidence>
<dbReference type="Proteomes" id="UP000747542">
    <property type="component" value="Unassembled WGS sequence"/>
</dbReference>
<evidence type="ECO:0000259" key="1">
    <source>
        <dbReference type="PROSITE" id="PS51144"/>
    </source>
</evidence>
<proteinExistence type="predicted"/>
<accession>A0A8J5MSA3</accession>
<dbReference type="InterPro" id="IPR001148">
    <property type="entry name" value="CA_dom"/>
</dbReference>
<dbReference type="AlphaFoldDB" id="A0A8J5MSA3"/>
<dbReference type="PROSITE" id="PS51144">
    <property type="entry name" value="ALPHA_CA_2"/>
    <property type="match status" value="1"/>
</dbReference>
<comment type="caution">
    <text evidence="2">The sequence shown here is derived from an EMBL/GenBank/DDBJ whole genome shotgun (WGS) entry which is preliminary data.</text>
</comment>
<sequence>MRTLNNFRALLSDHNEPIVNNFRPPQPLNNRKVLVAAQSAGDSAAMKKMGLVLYFMTSMAVLMMSM</sequence>
<dbReference type="SUPFAM" id="SSF51069">
    <property type="entry name" value="Carbonic anhydrase"/>
    <property type="match status" value="1"/>
</dbReference>
<protein>
    <submittedName>
        <fullName evidence="2">Putative Eukaryotic-type carbonic anhydrase-containing protein</fullName>
    </submittedName>
</protein>
<evidence type="ECO:0000313" key="2">
    <source>
        <dbReference type="EMBL" id="KAG7162290.1"/>
    </source>
</evidence>
<reference evidence="2" key="1">
    <citation type="journal article" date="2021" name="Sci. Adv.">
        <title>The American lobster genome reveals insights on longevity, neural, and immune adaptations.</title>
        <authorList>
            <person name="Polinski J.M."/>
            <person name="Zimin A.V."/>
            <person name="Clark K.F."/>
            <person name="Kohn A.B."/>
            <person name="Sadowski N."/>
            <person name="Timp W."/>
            <person name="Ptitsyn A."/>
            <person name="Khanna P."/>
            <person name="Romanova D.Y."/>
            <person name="Williams P."/>
            <person name="Greenwood S.J."/>
            <person name="Moroz L.L."/>
            <person name="Walt D.R."/>
            <person name="Bodnar A.G."/>
        </authorList>
    </citation>
    <scope>NUCLEOTIDE SEQUENCE</scope>
    <source>
        <strain evidence="2">GMGI-L3</strain>
    </source>
</reference>
<organism evidence="2 3">
    <name type="scientific">Homarus americanus</name>
    <name type="common">American lobster</name>
    <dbReference type="NCBI Taxonomy" id="6706"/>
    <lineage>
        <taxon>Eukaryota</taxon>
        <taxon>Metazoa</taxon>
        <taxon>Ecdysozoa</taxon>
        <taxon>Arthropoda</taxon>
        <taxon>Crustacea</taxon>
        <taxon>Multicrustacea</taxon>
        <taxon>Malacostraca</taxon>
        <taxon>Eumalacostraca</taxon>
        <taxon>Eucarida</taxon>
        <taxon>Decapoda</taxon>
        <taxon>Pleocyemata</taxon>
        <taxon>Astacidea</taxon>
        <taxon>Nephropoidea</taxon>
        <taxon>Nephropidae</taxon>
        <taxon>Homarus</taxon>
    </lineage>
</organism>
<name>A0A8J5MSA3_HOMAM</name>
<dbReference type="InterPro" id="IPR036398">
    <property type="entry name" value="CA_dom_sf"/>
</dbReference>
<feature type="domain" description="Alpha-carbonic anhydrase" evidence="1">
    <location>
        <begin position="1"/>
        <end position="37"/>
    </location>
</feature>
<gene>
    <name evidence="2" type="ORF">Hamer_G024133</name>
</gene>